<dbReference type="InterPro" id="IPR008271">
    <property type="entry name" value="Ser/Thr_kinase_AS"/>
</dbReference>
<evidence type="ECO:0000256" key="9">
    <source>
        <dbReference type="ARBA" id="ARBA00022840"/>
    </source>
</evidence>
<keyword evidence="8 17" id="KW-0418">Kinase</keyword>
<dbReference type="Pfam" id="PF00954">
    <property type="entry name" value="S_locus_glycop"/>
    <property type="match status" value="1"/>
</dbReference>
<dbReference type="GO" id="GO:0005524">
    <property type="term" value="F:ATP binding"/>
    <property type="evidence" value="ECO:0007669"/>
    <property type="project" value="UniProtKB-UniRule"/>
</dbReference>
<dbReference type="FunFam" id="1.10.510.10:FF:000537">
    <property type="entry name" value="Putative receptor-like protein kinase"/>
    <property type="match status" value="1"/>
</dbReference>
<dbReference type="GO" id="GO:0004674">
    <property type="term" value="F:protein serine/threonine kinase activity"/>
    <property type="evidence" value="ECO:0007669"/>
    <property type="project" value="UniProtKB-KW"/>
</dbReference>
<dbReference type="Gene3D" id="3.30.200.20">
    <property type="entry name" value="Phosphorylase Kinase, domain 1"/>
    <property type="match status" value="1"/>
</dbReference>
<evidence type="ECO:0000256" key="11">
    <source>
        <dbReference type="ARBA" id="ARBA00023136"/>
    </source>
</evidence>
<keyword evidence="10 19" id="KW-1133">Transmembrane helix</keyword>
<keyword evidence="12" id="KW-1015">Disulfide bond</keyword>
<dbReference type="FunFam" id="3.30.200.20:FF:000059">
    <property type="entry name" value="S-receptor-like serine/threonine-protein kinase"/>
    <property type="match status" value="1"/>
</dbReference>
<dbReference type="PROSITE" id="PS00107">
    <property type="entry name" value="PROTEIN_KINASE_ATP"/>
    <property type="match status" value="1"/>
</dbReference>
<evidence type="ECO:0000256" key="17">
    <source>
        <dbReference type="PIRNR" id="PIRNR000641"/>
    </source>
</evidence>
<dbReference type="InterPro" id="IPR017441">
    <property type="entry name" value="Protein_kinase_ATP_BS"/>
</dbReference>
<dbReference type="PROSITE" id="PS50011">
    <property type="entry name" value="PROTEIN_KINASE_DOM"/>
    <property type="match status" value="1"/>
</dbReference>
<keyword evidence="13" id="KW-0675">Receptor</keyword>
<organism evidence="24 25">
    <name type="scientific">Crotalaria pallida</name>
    <name type="common">Smooth rattlebox</name>
    <name type="synonym">Crotalaria striata</name>
    <dbReference type="NCBI Taxonomy" id="3830"/>
    <lineage>
        <taxon>Eukaryota</taxon>
        <taxon>Viridiplantae</taxon>
        <taxon>Streptophyta</taxon>
        <taxon>Embryophyta</taxon>
        <taxon>Tracheophyta</taxon>
        <taxon>Spermatophyta</taxon>
        <taxon>Magnoliopsida</taxon>
        <taxon>eudicotyledons</taxon>
        <taxon>Gunneridae</taxon>
        <taxon>Pentapetalae</taxon>
        <taxon>rosids</taxon>
        <taxon>fabids</taxon>
        <taxon>Fabales</taxon>
        <taxon>Fabaceae</taxon>
        <taxon>Papilionoideae</taxon>
        <taxon>50 kb inversion clade</taxon>
        <taxon>genistoids sensu lato</taxon>
        <taxon>core genistoids</taxon>
        <taxon>Crotalarieae</taxon>
        <taxon>Crotalaria</taxon>
    </lineage>
</organism>
<evidence type="ECO:0000256" key="15">
    <source>
        <dbReference type="ARBA" id="ARBA00047899"/>
    </source>
</evidence>
<evidence type="ECO:0000259" key="23">
    <source>
        <dbReference type="PROSITE" id="PS50948"/>
    </source>
</evidence>
<dbReference type="GO" id="GO:0016020">
    <property type="term" value="C:membrane"/>
    <property type="evidence" value="ECO:0007669"/>
    <property type="project" value="UniProtKB-SubCell"/>
</dbReference>
<dbReference type="PROSITE" id="PS50948">
    <property type="entry name" value="PAN"/>
    <property type="match status" value="1"/>
</dbReference>
<evidence type="ECO:0000256" key="19">
    <source>
        <dbReference type="SAM" id="Phobius"/>
    </source>
</evidence>
<keyword evidence="6 20" id="KW-0732">Signal</keyword>
<keyword evidence="3" id="KW-0245">EGF-like domain</keyword>
<comment type="catalytic activity">
    <reaction evidence="16 17">
        <text>L-seryl-[protein] + ATP = O-phospho-L-seryl-[protein] + ADP + H(+)</text>
        <dbReference type="Rhea" id="RHEA:17989"/>
        <dbReference type="Rhea" id="RHEA-COMP:9863"/>
        <dbReference type="Rhea" id="RHEA-COMP:11604"/>
        <dbReference type="ChEBI" id="CHEBI:15378"/>
        <dbReference type="ChEBI" id="CHEBI:29999"/>
        <dbReference type="ChEBI" id="CHEBI:30616"/>
        <dbReference type="ChEBI" id="CHEBI:83421"/>
        <dbReference type="ChEBI" id="CHEBI:456216"/>
        <dbReference type="EC" id="2.7.11.1"/>
    </reaction>
</comment>
<evidence type="ECO:0000256" key="5">
    <source>
        <dbReference type="ARBA" id="ARBA00022692"/>
    </source>
</evidence>
<gene>
    <name evidence="24" type="ORF">RIF29_29363</name>
</gene>
<dbReference type="InterPro" id="IPR011009">
    <property type="entry name" value="Kinase-like_dom_sf"/>
</dbReference>
<feature type="chain" id="PRO_5042974986" description="Receptor-like serine/threonine-protein kinase" evidence="20">
    <location>
        <begin position="22"/>
        <end position="796"/>
    </location>
</feature>
<name>A0AAN9EFE3_CROPI</name>
<dbReference type="SUPFAM" id="SSF51110">
    <property type="entry name" value="alpha-D-mannose-specific plant lectins"/>
    <property type="match status" value="1"/>
</dbReference>
<evidence type="ECO:0000256" key="8">
    <source>
        <dbReference type="ARBA" id="ARBA00022777"/>
    </source>
</evidence>
<evidence type="ECO:0000256" key="4">
    <source>
        <dbReference type="ARBA" id="ARBA00022679"/>
    </source>
</evidence>
<dbReference type="InterPro" id="IPR000858">
    <property type="entry name" value="S_locus_glycoprot_dom"/>
</dbReference>
<keyword evidence="14" id="KW-0325">Glycoprotein</keyword>
<evidence type="ECO:0000256" key="6">
    <source>
        <dbReference type="ARBA" id="ARBA00022729"/>
    </source>
</evidence>
<evidence type="ECO:0000256" key="20">
    <source>
        <dbReference type="SAM" id="SignalP"/>
    </source>
</evidence>
<dbReference type="PIRSF" id="PIRSF000641">
    <property type="entry name" value="SRK"/>
    <property type="match status" value="1"/>
</dbReference>
<dbReference type="Pfam" id="PF08276">
    <property type="entry name" value="PAN_2"/>
    <property type="match status" value="1"/>
</dbReference>
<feature type="binding site" evidence="18">
    <location>
        <position position="543"/>
    </location>
    <ligand>
        <name>ATP</name>
        <dbReference type="ChEBI" id="CHEBI:30616"/>
    </ligand>
</feature>
<dbReference type="Gene3D" id="1.10.510.10">
    <property type="entry name" value="Transferase(Phosphotransferase) domain 1"/>
    <property type="match status" value="1"/>
</dbReference>
<evidence type="ECO:0000259" key="22">
    <source>
        <dbReference type="PROSITE" id="PS50927"/>
    </source>
</evidence>
<evidence type="ECO:0000256" key="1">
    <source>
        <dbReference type="ARBA" id="ARBA00004479"/>
    </source>
</evidence>
<comment type="similarity">
    <text evidence="17">Belongs to the protein kinase superfamily. Ser/Thr protein kinase family.</text>
</comment>
<dbReference type="InterPro" id="IPR024171">
    <property type="entry name" value="SRK-like_kinase"/>
</dbReference>
<dbReference type="Pfam" id="PF00069">
    <property type="entry name" value="Pkinase"/>
    <property type="match status" value="1"/>
</dbReference>
<dbReference type="PROSITE" id="PS00108">
    <property type="entry name" value="PROTEIN_KINASE_ST"/>
    <property type="match status" value="1"/>
</dbReference>
<evidence type="ECO:0000256" key="13">
    <source>
        <dbReference type="ARBA" id="ARBA00023170"/>
    </source>
</evidence>
<dbReference type="PROSITE" id="PS50927">
    <property type="entry name" value="BULB_LECTIN"/>
    <property type="match status" value="1"/>
</dbReference>
<protein>
    <recommendedName>
        <fullName evidence="17">Receptor-like serine/threonine-protein kinase</fullName>
        <ecNumber evidence="17">2.7.11.1</ecNumber>
    </recommendedName>
</protein>
<evidence type="ECO:0000256" key="7">
    <source>
        <dbReference type="ARBA" id="ARBA00022741"/>
    </source>
</evidence>
<evidence type="ECO:0000256" key="10">
    <source>
        <dbReference type="ARBA" id="ARBA00022989"/>
    </source>
</evidence>
<evidence type="ECO:0000256" key="3">
    <source>
        <dbReference type="ARBA" id="ARBA00022536"/>
    </source>
</evidence>
<dbReference type="Proteomes" id="UP001372338">
    <property type="component" value="Unassembled WGS sequence"/>
</dbReference>
<dbReference type="CDD" id="cd00028">
    <property type="entry name" value="B_lectin"/>
    <property type="match status" value="1"/>
</dbReference>
<dbReference type="GO" id="GO:0048544">
    <property type="term" value="P:recognition of pollen"/>
    <property type="evidence" value="ECO:0007669"/>
    <property type="project" value="InterPro"/>
</dbReference>
<dbReference type="InterPro" id="IPR000719">
    <property type="entry name" value="Prot_kinase_dom"/>
</dbReference>
<feature type="transmembrane region" description="Helical" evidence="19">
    <location>
        <begin position="454"/>
        <end position="480"/>
    </location>
</feature>
<keyword evidence="5 19" id="KW-0812">Transmembrane</keyword>
<evidence type="ECO:0000256" key="12">
    <source>
        <dbReference type="ARBA" id="ARBA00023157"/>
    </source>
</evidence>
<dbReference type="SMART" id="SM00108">
    <property type="entry name" value="B_lectin"/>
    <property type="match status" value="1"/>
</dbReference>
<dbReference type="CDD" id="cd14066">
    <property type="entry name" value="STKc_IRAK"/>
    <property type="match status" value="1"/>
</dbReference>
<proteinExistence type="inferred from homology"/>
<keyword evidence="4 17" id="KW-0808">Transferase</keyword>
<comment type="catalytic activity">
    <reaction evidence="15 17">
        <text>L-threonyl-[protein] + ATP = O-phospho-L-threonyl-[protein] + ADP + H(+)</text>
        <dbReference type="Rhea" id="RHEA:46608"/>
        <dbReference type="Rhea" id="RHEA-COMP:11060"/>
        <dbReference type="Rhea" id="RHEA-COMP:11605"/>
        <dbReference type="ChEBI" id="CHEBI:15378"/>
        <dbReference type="ChEBI" id="CHEBI:30013"/>
        <dbReference type="ChEBI" id="CHEBI:30616"/>
        <dbReference type="ChEBI" id="CHEBI:61977"/>
        <dbReference type="ChEBI" id="CHEBI:456216"/>
        <dbReference type="EC" id="2.7.11.1"/>
    </reaction>
</comment>
<evidence type="ECO:0000256" key="18">
    <source>
        <dbReference type="PROSITE-ProRule" id="PRU10141"/>
    </source>
</evidence>
<sequence length="796" mass="89695">MAFSIILCLLLLAFSFQCSYSSPSSPSSLRKGSSLSVEKPDDIIVSKNGMFSAGFYAVGENAYSFAIWFAEPHHSLNATVVWMANRDQPVNGKGSKLTLLNSGNIVLIDAGLNEAWSSDTASLAPVELNLEDDGNLVLLELQGIVLWQSFDFPTDTLLPGQPLTRYMQLVASRSLSNHSSGFYKFFFDDENILGIHYDGPDVSSSYWPKPWLLSWEINRSNFNSSKIAVLNSLGFFKSSDNFTFKTSDYGVVLQRMLKMDCDGDVRVYSRNNVLEEWYVSWQATSQGCIAHGICGANSTCSYDPRHGRKCSCLPGYKVNNHSDWSYGCKPMFVLTCNRNDSTFLKMRGVELYGYDIHYIEGSNYSACEDLCLQDCNCVGFQHSYGNKKRLFKCYTKTQLLNGRLAPHFTGSTYLRLPKNNSFSASAKESFNAYDHVCSSVQLQRVYIKRGANHFVMFFLWFAASIGALEMVCIFLVWCFIIRTHQKSNADYQHGYQLTLTGFRKFSYSELKKATKGFSQEIGRGGGGVVYKGILSDQRHAAIKRLYNAKQGEGEFLAEISIIGRLNHMNLIEMWGYCAEGKHRLLVYEYMENGSLAENLSSNTLDWSQRYNIALGVARVLAYLHEECLEWILHCDIKPQNILLDSNYQPKVADFGLSKMLNRNNHKNSSISMIRGTRGYIAPEWVFNLPITSKVDVYSYGIVVLEMITGKSPTTSGQTDDGEGSYNGRLVTWVREKRSNTCWVEQVIDPAVGPNYDAGEMEILTRVALECVMEEKDSRPTMSQVVEMLQCHGRDIL</sequence>
<evidence type="ECO:0000259" key="21">
    <source>
        <dbReference type="PROSITE" id="PS50011"/>
    </source>
</evidence>
<dbReference type="EMBL" id="JAYWIO010000006">
    <property type="protein sequence ID" value="KAK7255934.1"/>
    <property type="molecule type" value="Genomic_DNA"/>
</dbReference>
<dbReference type="InterPro" id="IPR036426">
    <property type="entry name" value="Bulb-type_lectin_dom_sf"/>
</dbReference>
<evidence type="ECO:0000313" key="24">
    <source>
        <dbReference type="EMBL" id="KAK7255934.1"/>
    </source>
</evidence>
<dbReference type="InterPro" id="IPR003609">
    <property type="entry name" value="Pan_app"/>
</dbReference>
<feature type="domain" description="Bulb-type lectin" evidence="22">
    <location>
        <begin position="20"/>
        <end position="151"/>
    </location>
</feature>
<keyword evidence="9 17" id="KW-0067">ATP-binding</keyword>
<keyword evidence="11 19" id="KW-0472">Membrane</keyword>
<feature type="domain" description="Apple" evidence="23">
    <location>
        <begin position="336"/>
        <end position="417"/>
    </location>
</feature>
<keyword evidence="7 17" id="KW-0547">Nucleotide-binding</keyword>
<feature type="domain" description="Protein kinase" evidence="21">
    <location>
        <begin position="515"/>
        <end position="796"/>
    </location>
</feature>
<evidence type="ECO:0000256" key="16">
    <source>
        <dbReference type="ARBA" id="ARBA00048679"/>
    </source>
</evidence>
<evidence type="ECO:0000256" key="14">
    <source>
        <dbReference type="ARBA" id="ARBA00023180"/>
    </source>
</evidence>
<dbReference type="Gene3D" id="3.50.4.10">
    <property type="entry name" value="Hepatocyte Growth Factor"/>
    <property type="match status" value="1"/>
</dbReference>
<dbReference type="SMART" id="SM00220">
    <property type="entry name" value="S_TKc"/>
    <property type="match status" value="1"/>
</dbReference>
<comment type="caution">
    <text evidence="24">The sequence shown here is derived from an EMBL/GenBank/DDBJ whole genome shotgun (WGS) entry which is preliminary data.</text>
</comment>
<keyword evidence="2 17" id="KW-0723">Serine/threonine-protein kinase</keyword>
<dbReference type="AlphaFoldDB" id="A0AAN9EFE3"/>
<reference evidence="24 25" key="1">
    <citation type="submission" date="2024-01" db="EMBL/GenBank/DDBJ databases">
        <title>The genomes of 5 underutilized Papilionoideae crops provide insights into root nodulation and disease resistanc.</title>
        <authorList>
            <person name="Yuan L."/>
        </authorList>
    </citation>
    <scope>NUCLEOTIDE SEQUENCE [LARGE SCALE GENOMIC DNA]</scope>
    <source>
        <strain evidence="24">ZHUSHIDOU_FW_LH</strain>
        <tissue evidence="24">Leaf</tissue>
    </source>
</reference>
<dbReference type="InterPro" id="IPR001480">
    <property type="entry name" value="Bulb-type_lectin_dom"/>
</dbReference>
<dbReference type="PANTHER" id="PTHR47974:SF3">
    <property type="entry name" value="RECEPTOR-LIKE SERINE_THREONINE-PROTEIN KINASE"/>
    <property type="match status" value="1"/>
</dbReference>
<accession>A0AAN9EFE3</accession>
<dbReference type="PANTHER" id="PTHR47974">
    <property type="entry name" value="OS07G0415500 PROTEIN"/>
    <property type="match status" value="1"/>
</dbReference>
<dbReference type="EC" id="2.7.11.1" evidence="17"/>
<dbReference type="SUPFAM" id="SSF56112">
    <property type="entry name" value="Protein kinase-like (PK-like)"/>
    <property type="match status" value="1"/>
</dbReference>
<evidence type="ECO:0000256" key="2">
    <source>
        <dbReference type="ARBA" id="ARBA00022527"/>
    </source>
</evidence>
<dbReference type="CDD" id="cd01098">
    <property type="entry name" value="PAN_AP_plant"/>
    <property type="match status" value="1"/>
</dbReference>
<dbReference type="FunFam" id="2.90.10.10:FF:000017">
    <property type="entry name" value="Putative receptor protein kinase ZmPK1"/>
    <property type="match status" value="1"/>
</dbReference>
<evidence type="ECO:0000313" key="25">
    <source>
        <dbReference type="Proteomes" id="UP001372338"/>
    </source>
</evidence>
<dbReference type="Pfam" id="PF01453">
    <property type="entry name" value="B_lectin"/>
    <property type="match status" value="1"/>
</dbReference>
<feature type="signal peptide" evidence="20">
    <location>
        <begin position="1"/>
        <end position="21"/>
    </location>
</feature>
<dbReference type="Gene3D" id="2.90.10.10">
    <property type="entry name" value="Bulb-type lectin domain"/>
    <property type="match status" value="1"/>
</dbReference>
<comment type="subcellular location">
    <subcellularLocation>
        <location evidence="1">Membrane</location>
        <topology evidence="1">Single-pass type I membrane protein</topology>
    </subcellularLocation>
</comment>
<keyword evidence="25" id="KW-1185">Reference proteome</keyword>